<feature type="region of interest" description="Disordered" evidence="18">
    <location>
        <begin position="609"/>
        <end position="630"/>
    </location>
</feature>
<dbReference type="InterPro" id="IPR044570">
    <property type="entry name" value="Set1-like"/>
</dbReference>
<dbReference type="SMART" id="SM00508">
    <property type="entry name" value="PostSET"/>
    <property type="match status" value="1"/>
</dbReference>
<keyword evidence="10 16" id="KW-0694">RNA-binding</keyword>
<evidence type="ECO:0000256" key="10">
    <source>
        <dbReference type="ARBA" id="ARBA00022884"/>
    </source>
</evidence>
<dbReference type="PROSITE" id="PS50868">
    <property type="entry name" value="POST_SET"/>
    <property type="match status" value="1"/>
</dbReference>
<feature type="domain" description="SET" evidence="20">
    <location>
        <begin position="838"/>
        <end position="955"/>
    </location>
</feature>
<accession>B6JWJ3</accession>
<feature type="domain" description="Post-SET" evidence="21">
    <location>
        <begin position="961"/>
        <end position="977"/>
    </location>
</feature>
<dbReference type="GO" id="GO:0005694">
    <property type="term" value="C:chromosome"/>
    <property type="evidence" value="ECO:0007669"/>
    <property type="project" value="UniProtKB-SubCell"/>
</dbReference>
<protein>
    <recommendedName>
        <fullName evidence="4 15">Histone-lysine N-methyltransferase, H3 lysine-4 specific</fullName>
        <ecNumber evidence="3 15">2.1.1.354</ecNumber>
    </recommendedName>
</protein>
<feature type="coiled-coil region" evidence="17">
    <location>
        <begin position="192"/>
        <end position="222"/>
    </location>
</feature>
<feature type="region of interest" description="Disordered" evidence="18">
    <location>
        <begin position="1"/>
        <end position="20"/>
    </location>
</feature>
<dbReference type="InterPro" id="IPR017111">
    <property type="entry name" value="Set1_fungi"/>
</dbReference>
<keyword evidence="5 15" id="KW-0158">Chromosome</keyword>
<dbReference type="GO" id="GO:0048188">
    <property type="term" value="C:Set1C/COMPASS complex"/>
    <property type="evidence" value="ECO:0000318"/>
    <property type="project" value="GO_Central"/>
</dbReference>
<feature type="domain" description="RRM" evidence="19">
    <location>
        <begin position="102"/>
        <end position="187"/>
    </location>
</feature>
<dbReference type="PROSITE" id="PS50102">
    <property type="entry name" value="RRM"/>
    <property type="match status" value="1"/>
</dbReference>
<feature type="region of interest" description="Disordered" evidence="18">
    <location>
        <begin position="259"/>
        <end position="286"/>
    </location>
</feature>
<comment type="subcellular location">
    <subcellularLocation>
        <location evidence="2">Chromosome</location>
    </subcellularLocation>
    <subcellularLocation>
        <location evidence="1 15">Nucleus</location>
    </subcellularLocation>
</comment>
<keyword evidence="8 15" id="KW-0949">S-adenosyl-L-methionine</keyword>
<dbReference type="SUPFAM" id="SSF82199">
    <property type="entry name" value="SET domain"/>
    <property type="match status" value="1"/>
</dbReference>
<feature type="compositionally biased region" description="Acidic residues" evidence="18">
    <location>
        <begin position="519"/>
        <end position="534"/>
    </location>
</feature>
<dbReference type="Pfam" id="PF11764">
    <property type="entry name" value="N-SET"/>
    <property type="match status" value="1"/>
</dbReference>
<comment type="function">
    <text evidence="15">Catalytic component of the COMPASS (Set1C) complex that specifically mono-, di- and trimethylates histone H3 to form H3K4me1/2/3.</text>
</comment>
<evidence type="ECO:0000256" key="17">
    <source>
        <dbReference type="SAM" id="Coils"/>
    </source>
</evidence>
<keyword evidence="6 15" id="KW-0489">Methyltransferase</keyword>
<evidence type="ECO:0000259" key="19">
    <source>
        <dbReference type="PROSITE" id="PS50102"/>
    </source>
</evidence>
<dbReference type="PANTHER" id="PTHR45814:SF2">
    <property type="entry name" value="HISTONE-LYSINE N-METHYLTRANSFERASE SETD1"/>
    <property type="match status" value="1"/>
</dbReference>
<comment type="subunit">
    <text evidence="15">Component of the Set1 complex.</text>
</comment>
<dbReference type="Pfam" id="PF11767">
    <property type="entry name" value="SET_assoc"/>
    <property type="match status" value="1"/>
</dbReference>
<dbReference type="Gene3D" id="3.30.70.330">
    <property type="match status" value="1"/>
</dbReference>
<evidence type="ECO:0000256" key="14">
    <source>
        <dbReference type="ARBA" id="ARBA00049129"/>
    </source>
</evidence>
<dbReference type="Pfam" id="PF00076">
    <property type="entry name" value="RRM_1"/>
    <property type="match status" value="1"/>
</dbReference>
<dbReference type="FunFam" id="2.170.270.10:FF:000010">
    <property type="entry name" value="Histone-lysine N-methyltransferase"/>
    <property type="match status" value="1"/>
</dbReference>
<evidence type="ECO:0000313" key="24">
    <source>
        <dbReference type="Proteomes" id="UP000001744"/>
    </source>
</evidence>
<evidence type="ECO:0000256" key="7">
    <source>
        <dbReference type="ARBA" id="ARBA00022679"/>
    </source>
</evidence>
<dbReference type="RefSeq" id="XP_002172037.1">
    <property type="nucleotide sequence ID" value="XM_002172001.2"/>
</dbReference>
<feature type="compositionally biased region" description="Low complexity" evidence="18">
    <location>
        <begin position="259"/>
        <end position="282"/>
    </location>
</feature>
<evidence type="ECO:0000256" key="9">
    <source>
        <dbReference type="ARBA" id="ARBA00022853"/>
    </source>
</evidence>
<dbReference type="PROSITE" id="PS50280">
    <property type="entry name" value="SET"/>
    <property type="match status" value="1"/>
</dbReference>
<dbReference type="JaponicusDB" id="SJAG_00769">
    <property type="gene designation" value="set1"/>
</dbReference>
<evidence type="ECO:0000256" key="3">
    <source>
        <dbReference type="ARBA" id="ARBA00012182"/>
    </source>
</evidence>
<evidence type="ECO:0000259" key="21">
    <source>
        <dbReference type="PROSITE" id="PS50868"/>
    </source>
</evidence>
<dbReference type="GO" id="GO:1902794">
    <property type="term" value="P:siRNA-independent facultative heterochromatin formation"/>
    <property type="evidence" value="ECO:0007669"/>
    <property type="project" value="EnsemblFungi"/>
</dbReference>
<dbReference type="InterPro" id="IPR046341">
    <property type="entry name" value="SET_dom_sf"/>
</dbReference>
<dbReference type="InterPro" id="IPR024636">
    <property type="entry name" value="SET_assoc"/>
</dbReference>
<keyword evidence="9 15" id="KW-0156">Chromatin regulator</keyword>
<evidence type="ECO:0000256" key="13">
    <source>
        <dbReference type="ARBA" id="ARBA00047583"/>
    </source>
</evidence>
<evidence type="ECO:0000256" key="5">
    <source>
        <dbReference type="ARBA" id="ARBA00022454"/>
    </source>
</evidence>
<evidence type="ECO:0000256" key="1">
    <source>
        <dbReference type="ARBA" id="ARBA00004123"/>
    </source>
</evidence>
<evidence type="ECO:0000259" key="20">
    <source>
        <dbReference type="PROSITE" id="PS50280"/>
    </source>
</evidence>
<dbReference type="HOGENOM" id="CLU_004391_1_0_1"/>
<dbReference type="SMART" id="SM00317">
    <property type="entry name" value="SET"/>
    <property type="match status" value="1"/>
</dbReference>
<dbReference type="PANTHER" id="PTHR45814">
    <property type="entry name" value="HISTONE-LYSINE N-METHYLTRANSFERASE SETD1"/>
    <property type="match status" value="1"/>
</dbReference>
<dbReference type="OMA" id="ERLPCLC"/>
<evidence type="ECO:0000256" key="6">
    <source>
        <dbReference type="ARBA" id="ARBA00022603"/>
    </source>
</evidence>
<comment type="catalytic activity">
    <reaction evidence="13">
        <text>N(6)-methyl-L-lysyl(4)-[histone H3] + S-adenosyl-L-methionine = N(6),N(6)-dimethyl-L-lysyl(4)-[histone H3] + S-adenosyl-L-homocysteine + H(+)</text>
        <dbReference type="Rhea" id="RHEA:60268"/>
        <dbReference type="Rhea" id="RHEA-COMP:15540"/>
        <dbReference type="Rhea" id="RHEA-COMP:15543"/>
        <dbReference type="ChEBI" id="CHEBI:15378"/>
        <dbReference type="ChEBI" id="CHEBI:57856"/>
        <dbReference type="ChEBI" id="CHEBI:59789"/>
        <dbReference type="ChEBI" id="CHEBI:61929"/>
        <dbReference type="ChEBI" id="CHEBI:61976"/>
    </reaction>
</comment>
<dbReference type="InterPro" id="IPR000504">
    <property type="entry name" value="RRM_dom"/>
</dbReference>
<dbReference type="GeneID" id="7052185"/>
<dbReference type="GO" id="GO:0140999">
    <property type="term" value="F:histone H3K4 trimethyltransferase activity"/>
    <property type="evidence" value="ECO:0007669"/>
    <property type="project" value="UniProtKB-EC"/>
</dbReference>
<name>B6JWJ3_SCHJY</name>
<reference evidence="22 24" key="1">
    <citation type="journal article" date="2011" name="Science">
        <title>Comparative functional genomics of the fission yeasts.</title>
        <authorList>
            <person name="Rhind N."/>
            <person name="Chen Z."/>
            <person name="Yassour M."/>
            <person name="Thompson D.A."/>
            <person name="Haas B.J."/>
            <person name="Habib N."/>
            <person name="Wapinski I."/>
            <person name="Roy S."/>
            <person name="Lin M.F."/>
            <person name="Heiman D.I."/>
            <person name="Young S.K."/>
            <person name="Furuya K."/>
            <person name="Guo Y."/>
            <person name="Pidoux A."/>
            <person name="Chen H.M."/>
            <person name="Robbertse B."/>
            <person name="Goldberg J.M."/>
            <person name="Aoki K."/>
            <person name="Bayne E.H."/>
            <person name="Berlin A.M."/>
            <person name="Desjardins C.A."/>
            <person name="Dobbs E."/>
            <person name="Dukaj L."/>
            <person name="Fan L."/>
            <person name="FitzGerald M.G."/>
            <person name="French C."/>
            <person name="Gujja S."/>
            <person name="Hansen K."/>
            <person name="Keifenheim D."/>
            <person name="Levin J.Z."/>
            <person name="Mosher R.A."/>
            <person name="Mueller C.A."/>
            <person name="Pfiffner J."/>
            <person name="Priest M."/>
            <person name="Russ C."/>
            <person name="Smialowska A."/>
            <person name="Swoboda P."/>
            <person name="Sykes S.M."/>
            <person name="Vaughn M."/>
            <person name="Vengrova S."/>
            <person name="Yoder R."/>
            <person name="Zeng Q."/>
            <person name="Allshire R."/>
            <person name="Baulcombe D."/>
            <person name="Birren B.W."/>
            <person name="Brown W."/>
            <person name="Ekwall K."/>
            <person name="Kellis M."/>
            <person name="Leatherwood J."/>
            <person name="Levin H."/>
            <person name="Margalit H."/>
            <person name="Martienssen R."/>
            <person name="Nieduszynski C.A."/>
            <person name="Spatafora J.W."/>
            <person name="Friedman N."/>
            <person name="Dalgaard J.Z."/>
            <person name="Baumann P."/>
            <person name="Niki H."/>
            <person name="Regev A."/>
            <person name="Nusbaum C."/>
        </authorList>
    </citation>
    <scope>NUCLEOTIDE SEQUENCE [LARGE SCALE GENOMIC DNA]</scope>
    <source>
        <strain evidence="24">yFS275 / FY16936</strain>
    </source>
</reference>
<gene>
    <name evidence="23" type="primary">set1</name>
    <name evidence="22" type="ORF">SJAG_00769</name>
</gene>
<comment type="catalytic activity">
    <reaction evidence="14">
        <text>N(6),N(6)-dimethyl-L-lysyl(4)-[histone H3] + S-adenosyl-L-methionine = N(6),N(6),N(6)-trimethyl-L-lysyl(4)-[histone H3] + S-adenosyl-L-homocysteine + H(+)</text>
        <dbReference type="Rhea" id="RHEA:60272"/>
        <dbReference type="Rhea" id="RHEA-COMP:15537"/>
        <dbReference type="Rhea" id="RHEA-COMP:15540"/>
        <dbReference type="ChEBI" id="CHEBI:15378"/>
        <dbReference type="ChEBI" id="CHEBI:57856"/>
        <dbReference type="ChEBI" id="CHEBI:59789"/>
        <dbReference type="ChEBI" id="CHEBI:61961"/>
        <dbReference type="ChEBI" id="CHEBI:61976"/>
    </reaction>
</comment>
<evidence type="ECO:0000256" key="16">
    <source>
        <dbReference type="PROSITE-ProRule" id="PRU00176"/>
    </source>
</evidence>
<evidence type="ECO:0000256" key="4">
    <source>
        <dbReference type="ARBA" id="ARBA00015839"/>
    </source>
</evidence>
<organism evidence="22 24">
    <name type="scientific">Schizosaccharomyces japonicus (strain yFS275 / FY16936)</name>
    <name type="common">Fission yeast</name>
    <dbReference type="NCBI Taxonomy" id="402676"/>
    <lineage>
        <taxon>Eukaryota</taxon>
        <taxon>Fungi</taxon>
        <taxon>Dikarya</taxon>
        <taxon>Ascomycota</taxon>
        <taxon>Taphrinomycotina</taxon>
        <taxon>Schizosaccharomycetes</taxon>
        <taxon>Schizosaccharomycetales</taxon>
        <taxon>Schizosaccharomycetaceae</taxon>
        <taxon>Schizosaccharomyces</taxon>
    </lineage>
</organism>
<feature type="compositionally biased region" description="Polar residues" evidence="18">
    <location>
        <begin position="67"/>
        <end position="77"/>
    </location>
</feature>
<dbReference type="Proteomes" id="UP000001744">
    <property type="component" value="Unassembled WGS sequence"/>
</dbReference>
<dbReference type="VEuPathDB" id="FungiDB:SJAG_00769"/>
<keyword evidence="11 15" id="KW-0539">Nucleus</keyword>
<dbReference type="GO" id="GO:0042800">
    <property type="term" value="F:histone H3K4 methyltransferase activity"/>
    <property type="evidence" value="ECO:0000318"/>
    <property type="project" value="GO_Central"/>
</dbReference>
<dbReference type="OrthoDB" id="308383at2759"/>
<dbReference type="EMBL" id="KE651166">
    <property type="protein sequence ID" value="EEB05744.1"/>
    <property type="molecule type" value="Genomic_DNA"/>
</dbReference>
<keyword evidence="7 15" id="KW-0808">Transferase</keyword>
<dbReference type="AlphaFoldDB" id="B6JWJ3"/>
<dbReference type="InterPro" id="IPR024657">
    <property type="entry name" value="COMPASS_Set1_N-SET"/>
</dbReference>
<dbReference type="GO" id="GO:0003723">
    <property type="term" value="F:RNA binding"/>
    <property type="evidence" value="ECO:0007669"/>
    <property type="project" value="UniProtKB-UniRule"/>
</dbReference>
<dbReference type="PIRSF" id="PIRSF037104">
    <property type="entry name" value="Histone_H3-K4_mtfrase_Set1_fun"/>
    <property type="match status" value="1"/>
</dbReference>
<evidence type="ECO:0000256" key="2">
    <source>
        <dbReference type="ARBA" id="ARBA00004286"/>
    </source>
</evidence>
<feature type="region of interest" description="Disordered" evidence="18">
    <location>
        <begin position="57"/>
        <end position="77"/>
    </location>
</feature>
<dbReference type="SMART" id="SM00360">
    <property type="entry name" value="RRM"/>
    <property type="match status" value="2"/>
</dbReference>
<sequence>MQTPLQHSQSSSQFPNGGAAPVKRRNYRVLYDPEIHYKAAYAKKPIYRFDGHAKPPIQAVDPREHNPNYSRGIPNSSRPVRKSLLPVQFEYDSNSIGPEPPTQVLITNLSPLVTANDIRYHFKTFGSVNEVDLQLNPYNGTSLGLCRVTFRKDPSVSAAHAAAKKAVASGTGLRLNGKCMRVELDKDGSLCRKAYERAVHALEEQLAAEEAHQQELAQAEAVAKAKAAALQAQAAAAASRQNQKVHRYGSYEPSYFTESPSHSHSYAPSSSSSSSALPSSSHSSHHPPENLDELVYLFIDDRFVPPDRVLYSDIRHHFRKYYYDRIYMDRRGFYITFSNYEEARECYYRLDRTYVNDCRIKLRFHEPPVLRNHVPEKDITTTTPRERVLKAATDAILTELSEVLLRDIKTKIAGPAIFKFFTDYKNAHPRSDKQEAAIEARVEPASIDAKSTKLEEEVPVDVPLDSLLHKKTVLPKFRKRVTSGTTTKGSKALPTAQSVRRRRRRHSDARPLYHRLNDNVDDSEYSEGKEDEDVSDTHYTQNILSETSSSEEEVEEGDQLILNTHDHETEEEEESEDNEDFLEKFHAASQKSKTTEEEQPDFTDEIDYTSSDEETVQEQAVAPLPEHTEVSESALKAERVETKIEATTVTIKSTISESIVPAIPVKQNTWSEDGFVFHGTLPNTYPEDEVLLDLDGFQQIVKDDEDLQYLREVVAAEESKELGDTNYWAYRRKESKIRNGDAEPSNLVLPFNKNEYHKPNSTGSARTEGYYMVPAAEKSQYLPLRNRVSLEKANTSSSRITSRMNRVNNRRLAAGVEKSNLNSETDLLRFNALKARKKQLRFGPSRIHTLGLFAMENIDKNDMVIEYVGEIVRQRVADTRERKYVREGIGDSYLFRIDKDAIVDATKKGNIARFINHSCAPNCIAKIIRVEGHQKIVIYADRDIEEGEELTYDYKFPEEVDKIPCLCGAPTCRGYLN</sequence>
<dbReference type="eggNOG" id="KOG1080">
    <property type="taxonomic scope" value="Eukaryota"/>
</dbReference>
<evidence type="ECO:0000313" key="23">
    <source>
        <dbReference type="JaponicusDB" id="SJAG_00769"/>
    </source>
</evidence>
<proteinExistence type="predicted"/>
<dbReference type="InterPro" id="IPR003616">
    <property type="entry name" value="Post-SET_dom"/>
</dbReference>
<dbReference type="Pfam" id="PF00856">
    <property type="entry name" value="SET"/>
    <property type="match status" value="1"/>
</dbReference>
<evidence type="ECO:0000256" key="15">
    <source>
        <dbReference type="PIRNR" id="PIRNR037104"/>
    </source>
</evidence>
<feature type="region of interest" description="Disordered" evidence="18">
    <location>
        <begin position="479"/>
        <end position="538"/>
    </location>
</feature>
<comment type="catalytic activity">
    <reaction evidence="12 15">
        <text>L-lysyl(4)-[histone H3] + 3 S-adenosyl-L-methionine = N(6),N(6),N(6)-trimethyl-L-lysyl(4)-[histone H3] + 3 S-adenosyl-L-homocysteine + 3 H(+)</text>
        <dbReference type="Rhea" id="RHEA:60260"/>
        <dbReference type="Rhea" id="RHEA-COMP:15537"/>
        <dbReference type="Rhea" id="RHEA-COMP:15547"/>
        <dbReference type="ChEBI" id="CHEBI:15378"/>
        <dbReference type="ChEBI" id="CHEBI:29969"/>
        <dbReference type="ChEBI" id="CHEBI:57856"/>
        <dbReference type="ChEBI" id="CHEBI:59789"/>
        <dbReference type="ChEBI" id="CHEBI:61961"/>
        <dbReference type="EC" id="2.1.1.354"/>
    </reaction>
</comment>
<dbReference type="InterPro" id="IPR035979">
    <property type="entry name" value="RBD_domain_sf"/>
</dbReference>
<dbReference type="EC" id="2.1.1.354" evidence="3 15"/>
<feature type="compositionally biased region" description="Basic and acidic residues" evidence="18">
    <location>
        <begin position="508"/>
        <end position="518"/>
    </location>
</feature>
<evidence type="ECO:0000256" key="11">
    <source>
        <dbReference type="ARBA" id="ARBA00023242"/>
    </source>
</evidence>
<keyword evidence="17" id="KW-0175">Coiled coil</keyword>
<dbReference type="SMART" id="SM01291">
    <property type="entry name" value="N-SET"/>
    <property type="match status" value="1"/>
</dbReference>
<dbReference type="SUPFAM" id="SSF54928">
    <property type="entry name" value="RNA-binding domain, RBD"/>
    <property type="match status" value="2"/>
</dbReference>
<dbReference type="GO" id="GO:0032259">
    <property type="term" value="P:methylation"/>
    <property type="evidence" value="ECO:0007669"/>
    <property type="project" value="UniProtKB-KW"/>
</dbReference>
<evidence type="ECO:0000256" key="18">
    <source>
        <dbReference type="SAM" id="MobiDB-lite"/>
    </source>
</evidence>
<dbReference type="CDD" id="cd00590">
    <property type="entry name" value="RRM_SF"/>
    <property type="match status" value="1"/>
</dbReference>
<dbReference type="STRING" id="402676.B6JWJ3"/>
<evidence type="ECO:0000256" key="12">
    <source>
        <dbReference type="ARBA" id="ARBA00047571"/>
    </source>
</evidence>
<dbReference type="Gene3D" id="2.170.270.10">
    <property type="entry name" value="SET domain"/>
    <property type="match status" value="1"/>
</dbReference>
<dbReference type="InterPro" id="IPR001214">
    <property type="entry name" value="SET_dom"/>
</dbReference>
<dbReference type="CDD" id="cd20072">
    <property type="entry name" value="SET_SET1"/>
    <property type="match status" value="1"/>
</dbReference>
<dbReference type="InterPro" id="IPR012677">
    <property type="entry name" value="Nucleotide-bd_a/b_plait_sf"/>
</dbReference>
<evidence type="ECO:0000313" key="22">
    <source>
        <dbReference type="EMBL" id="EEB05744.1"/>
    </source>
</evidence>
<keyword evidence="24" id="KW-1185">Reference proteome</keyword>
<evidence type="ECO:0000256" key="8">
    <source>
        <dbReference type="ARBA" id="ARBA00022691"/>
    </source>
</evidence>
<feature type="compositionally biased region" description="Polar residues" evidence="18">
    <location>
        <begin position="1"/>
        <end position="15"/>
    </location>
</feature>
<dbReference type="PROSITE" id="PS51572">
    <property type="entry name" value="SAM_MT43_1"/>
    <property type="match status" value="1"/>
</dbReference>